<evidence type="ECO:0000313" key="3">
    <source>
        <dbReference type="Proteomes" id="UP000603200"/>
    </source>
</evidence>
<organism evidence="2 3">
    <name type="scientific">Winogradskya humida</name>
    <dbReference type="NCBI Taxonomy" id="113566"/>
    <lineage>
        <taxon>Bacteria</taxon>
        <taxon>Bacillati</taxon>
        <taxon>Actinomycetota</taxon>
        <taxon>Actinomycetes</taxon>
        <taxon>Micromonosporales</taxon>
        <taxon>Micromonosporaceae</taxon>
        <taxon>Winogradskya</taxon>
    </lineage>
</organism>
<gene>
    <name evidence="2" type="ORF">Ahu01nite_009880</name>
</gene>
<sequence length="176" mass="17842">MTLRTADLGEGLYRVSTPEGQPAVPLSEERDGRVQVRMAGNADAVDITLSSRVRWDLRVGGGADSSVIDLSGGRVGGVELSGGATRISLVLPPPDGTLNVRMSGGVSLLDVRTAADVPVRVRVGRGAGQVVLDGLTHSGVAAGKTFSSPSWDTAADRVDLDAVAGLAALTVAASGL</sequence>
<dbReference type="EMBL" id="BOMN01000013">
    <property type="protein sequence ID" value="GIE17886.1"/>
    <property type="molecule type" value="Genomic_DNA"/>
</dbReference>
<reference evidence="2 3" key="1">
    <citation type="submission" date="2021-01" db="EMBL/GenBank/DDBJ databases">
        <title>Whole genome shotgun sequence of Actinoplanes humidus NBRC 14915.</title>
        <authorList>
            <person name="Komaki H."/>
            <person name="Tamura T."/>
        </authorList>
    </citation>
    <scope>NUCLEOTIDE SEQUENCE [LARGE SCALE GENOMIC DNA]</scope>
    <source>
        <strain evidence="2 3">NBRC 14915</strain>
    </source>
</reference>
<dbReference type="RefSeq" id="WP_203835167.1">
    <property type="nucleotide sequence ID" value="NZ_BAAATV010000004.1"/>
</dbReference>
<protein>
    <submittedName>
        <fullName evidence="2">Uncharacterized protein</fullName>
    </submittedName>
</protein>
<dbReference type="Proteomes" id="UP000603200">
    <property type="component" value="Unassembled WGS sequence"/>
</dbReference>
<accession>A0ABQ3ZH14</accession>
<evidence type="ECO:0000313" key="2">
    <source>
        <dbReference type="EMBL" id="GIE17886.1"/>
    </source>
</evidence>
<name>A0ABQ3ZH14_9ACTN</name>
<proteinExistence type="predicted"/>
<comment type="caution">
    <text evidence="2">The sequence shown here is derived from an EMBL/GenBank/DDBJ whole genome shotgun (WGS) entry which is preliminary data.</text>
</comment>
<keyword evidence="3" id="KW-1185">Reference proteome</keyword>
<feature type="region of interest" description="Disordered" evidence="1">
    <location>
        <begin position="1"/>
        <end position="25"/>
    </location>
</feature>
<evidence type="ECO:0000256" key="1">
    <source>
        <dbReference type="SAM" id="MobiDB-lite"/>
    </source>
</evidence>